<proteinExistence type="predicted"/>
<dbReference type="EMBL" id="VSSQ01087665">
    <property type="protein sequence ID" value="MPN34558.1"/>
    <property type="molecule type" value="Genomic_DNA"/>
</dbReference>
<protein>
    <submittedName>
        <fullName evidence="2">Uncharacterized protein</fullName>
    </submittedName>
</protein>
<evidence type="ECO:0000313" key="2">
    <source>
        <dbReference type="EMBL" id="MPN34558.1"/>
    </source>
</evidence>
<feature type="region of interest" description="Disordered" evidence="1">
    <location>
        <begin position="89"/>
        <end position="116"/>
    </location>
</feature>
<accession>A0A645H6D8</accession>
<dbReference type="AlphaFoldDB" id="A0A645H6D8"/>
<evidence type="ECO:0000256" key="1">
    <source>
        <dbReference type="SAM" id="MobiDB-lite"/>
    </source>
</evidence>
<gene>
    <name evidence="2" type="ORF">SDC9_182052</name>
</gene>
<name>A0A645H6D8_9ZZZZ</name>
<reference evidence="2" key="1">
    <citation type="submission" date="2019-08" db="EMBL/GenBank/DDBJ databases">
        <authorList>
            <person name="Kucharzyk K."/>
            <person name="Murdoch R.W."/>
            <person name="Higgins S."/>
            <person name="Loffler F."/>
        </authorList>
    </citation>
    <scope>NUCLEOTIDE SEQUENCE</scope>
</reference>
<sequence>MLHEQGALAVAFARGRRLNAAKRRLVPLPGEPQRIRLNRFDGRCLPFGAQLRELFAALLRNSIKVGAVRVVHLLVEVVVPARRPTAGERVPLAQRNAGARFETRLHHRGQQQAQRD</sequence>
<comment type="caution">
    <text evidence="2">The sequence shown here is derived from an EMBL/GenBank/DDBJ whole genome shotgun (WGS) entry which is preliminary data.</text>
</comment>
<organism evidence="2">
    <name type="scientific">bioreactor metagenome</name>
    <dbReference type="NCBI Taxonomy" id="1076179"/>
    <lineage>
        <taxon>unclassified sequences</taxon>
        <taxon>metagenomes</taxon>
        <taxon>ecological metagenomes</taxon>
    </lineage>
</organism>